<sequence>MGASSGAVYAAANPGVTDVKITQQNGNCTGVVVDAAGETIIGASVVVKGTTNGTITGLDGDFSLSGVKKGDIIQISFVGYQTIEVKWDGAPINVTLKDDTQLLGEVVVTALGLKREEKALGYAVTEVKGDELKAANTVNPVAALQGKVAGVEISNSDGGIFGAAKIQIRGASTMGNNNQPIYVVDGVILDNGVSGNDDLNWGADSNDYGNELKNLNPDDFASVSVLKGAAATALYGSRGLNGAVVITTKSGKSGSGLGISFSQSFGIDHAYKTPDIQTVYGPGFFAGIQDSNKDGNIWDPVQFTVKDGKNTLIGAPSYGFGPKYDHSQIENYDGGNAYYSPIKDNMLDMYQLGFNSNTNVAIHGGNDKTTFYSSISYKHAESTTPNNTFERYSFLVKATHKLNDWVDVAASVNFANSTPKNAARNIGENFVNGTWNPLYDADYFRHKYLGDHGGLASSSYGDKYAYVPGKGYWFGIDKNKYEQKETVVRPTFEVNVKITDWLKFKADANMNYYYNRGENKQLGSGYANDGGYYGIWQNTKEQTTFGGSFTWDKSIKDFYVGGFARFEYYNTSSNSYAVHTDGGMVVPGQWFVDNSKNPKKSSGGLKSEKRMLSAIAALNLGWKNQLYLDITGRNDWSSALVYANGTGNHSYFYPSVSGSWIITETFREKLPEWISFAKIRGSWAQVGNDTDPYYVNQAYGFSSIELPEGGNIYTNTLNTIMKAANLKPERKNAWEIGLDFRTFKNRLNLDVTYYKENTKDQIMEIQTPWVSGISTKLINAGNIQNQGFEVALNTIPFQNEDWEWGLDFTWTKNTSKIVELHPDAAEYIALQGQVNAYDYRIGSVAKVGGTYGMLMTDILPARDNQGRILLDYDDSWRAVYERRSGKVQELGDMQPDFLGSMSTNLRWKDLSLHVGLDMRIGGLVAMYSNRYGSGKGWTETSMKYRDASRGGLTWTSQYEGGSKGITYDDGVIMDGVFAPGTMATGIDGKAHDISGMSHKEAVEAGIIEPTHAGAYHLLRNDWGVGTINDDWVHELSYVALRDISLSYRIPTKWAAKLGAKSMNVSLAARNVGYIYNSLPNHVHPESVRGNRAAEFRIRGYEPYIRNYTFTISAEF</sequence>
<dbReference type="Gene3D" id="2.170.130.10">
    <property type="entry name" value="TonB-dependent receptor, plug domain"/>
    <property type="match status" value="1"/>
</dbReference>
<accession>J9GKI8</accession>
<reference evidence="7" key="1">
    <citation type="journal article" date="2012" name="PLoS ONE">
        <title>Gene sets for utilization of primary and secondary nutrition supplies in the distal gut of endangered iberian lynx.</title>
        <authorList>
            <person name="Alcaide M."/>
            <person name="Messina E."/>
            <person name="Richter M."/>
            <person name="Bargiela R."/>
            <person name="Peplies J."/>
            <person name="Huws S.A."/>
            <person name="Newbold C.J."/>
            <person name="Golyshin P.N."/>
            <person name="Simon M.A."/>
            <person name="Lopez G."/>
            <person name="Yakimov M.M."/>
            <person name="Ferrer M."/>
        </authorList>
    </citation>
    <scope>NUCLEOTIDE SEQUENCE</scope>
</reference>
<dbReference type="InterPro" id="IPR037066">
    <property type="entry name" value="Plug_dom_sf"/>
</dbReference>
<dbReference type="InterPro" id="IPR023996">
    <property type="entry name" value="TonB-dep_OMP_SusC/RagA"/>
</dbReference>
<dbReference type="InterPro" id="IPR008969">
    <property type="entry name" value="CarboxyPept-like_regulatory"/>
</dbReference>
<evidence type="ECO:0000256" key="2">
    <source>
        <dbReference type="ARBA" id="ARBA00022448"/>
    </source>
</evidence>
<dbReference type="GO" id="GO:0009279">
    <property type="term" value="C:cell outer membrane"/>
    <property type="evidence" value="ECO:0007669"/>
    <property type="project" value="UniProtKB-SubCell"/>
</dbReference>
<evidence type="ECO:0000259" key="6">
    <source>
        <dbReference type="Pfam" id="PF07715"/>
    </source>
</evidence>
<dbReference type="Gene3D" id="2.60.40.1120">
    <property type="entry name" value="Carboxypeptidase-like, regulatory domain"/>
    <property type="match status" value="1"/>
</dbReference>
<keyword evidence="4" id="KW-0472">Membrane</keyword>
<evidence type="ECO:0000256" key="5">
    <source>
        <dbReference type="ARBA" id="ARBA00023237"/>
    </source>
</evidence>
<evidence type="ECO:0000256" key="3">
    <source>
        <dbReference type="ARBA" id="ARBA00022692"/>
    </source>
</evidence>
<dbReference type="NCBIfam" id="TIGR04056">
    <property type="entry name" value="OMP_RagA_SusC"/>
    <property type="match status" value="1"/>
</dbReference>
<dbReference type="NCBIfam" id="TIGR04057">
    <property type="entry name" value="SusC_RagA_signa"/>
    <property type="match status" value="1"/>
</dbReference>
<dbReference type="EMBL" id="AMCI01003490">
    <property type="protein sequence ID" value="EJX00185.1"/>
    <property type="molecule type" value="Genomic_DNA"/>
</dbReference>
<gene>
    <name evidence="7" type="ORF">EVA_11711</name>
</gene>
<comment type="subcellular location">
    <subcellularLocation>
        <location evidence="1">Cell outer membrane</location>
        <topology evidence="1">Multi-pass membrane protein</topology>
    </subcellularLocation>
</comment>
<dbReference type="InterPro" id="IPR036942">
    <property type="entry name" value="Beta-barrel_TonB_sf"/>
</dbReference>
<evidence type="ECO:0000313" key="7">
    <source>
        <dbReference type="EMBL" id="EJX00185.1"/>
    </source>
</evidence>
<organism evidence="7">
    <name type="scientific">gut metagenome</name>
    <dbReference type="NCBI Taxonomy" id="749906"/>
    <lineage>
        <taxon>unclassified sequences</taxon>
        <taxon>metagenomes</taxon>
        <taxon>organismal metagenomes</taxon>
    </lineage>
</organism>
<keyword evidence="5" id="KW-0998">Cell outer membrane</keyword>
<dbReference type="InterPro" id="IPR039426">
    <property type="entry name" value="TonB-dep_rcpt-like"/>
</dbReference>
<keyword evidence="2" id="KW-0813">Transport</keyword>
<dbReference type="InterPro" id="IPR012910">
    <property type="entry name" value="Plug_dom"/>
</dbReference>
<dbReference type="Pfam" id="PF07715">
    <property type="entry name" value="Plug"/>
    <property type="match status" value="1"/>
</dbReference>
<dbReference type="PROSITE" id="PS52016">
    <property type="entry name" value="TONB_DEPENDENT_REC_3"/>
    <property type="match status" value="1"/>
</dbReference>
<feature type="domain" description="TonB-dependent receptor plug" evidence="6">
    <location>
        <begin position="120"/>
        <end position="243"/>
    </location>
</feature>
<dbReference type="SUPFAM" id="SSF49464">
    <property type="entry name" value="Carboxypeptidase regulatory domain-like"/>
    <property type="match status" value="1"/>
</dbReference>
<evidence type="ECO:0000256" key="1">
    <source>
        <dbReference type="ARBA" id="ARBA00004571"/>
    </source>
</evidence>
<dbReference type="AlphaFoldDB" id="J9GKI8"/>
<dbReference type="Pfam" id="PF13715">
    <property type="entry name" value="CarbopepD_reg_2"/>
    <property type="match status" value="1"/>
</dbReference>
<keyword evidence="7" id="KW-0675">Receptor</keyword>
<dbReference type="InterPro" id="IPR023997">
    <property type="entry name" value="TonB-dep_OMP_SusC/RagA_CS"/>
</dbReference>
<proteinExistence type="predicted"/>
<dbReference type="Gene3D" id="2.40.170.20">
    <property type="entry name" value="TonB-dependent receptor, beta-barrel domain"/>
    <property type="match status" value="1"/>
</dbReference>
<name>J9GKI8_9ZZZZ</name>
<keyword evidence="3" id="KW-0812">Transmembrane</keyword>
<evidence type="ECO:0000256" key="4">
    <source>
        <dbReference type="ARBA" id="ARBA00023136"/>
    </source>
</evidence>
<comment type="caution">
    <text evidence="7">The sequence shown here is derived from an EMBL/GenBank/DDBJ whole genome shotgun (WGS) entry which is preliminary data.</text>
</comment>
<protein>
    <submittedName>
        <fullName evidence="7">TonB-dependent receptor plug domain protein</fullName>
    </submittedName>
</protein>
<dbReference type="SUPFAM" id="SSF56935">
    <property type="entry name" value="Porins"/>
    <property type="match status" value="1"/>
</dbReference>